<dbReference type="EMBL" id="CP056030">
    <property type="protein sequence ID" value="QKZ05846.1"/>
    <property type="molecule type" value="Genomic_DNA"/>
</dbReference>
<keyword evidence="1" id="KW-0732">Signal</keyword>
<reference evidence="2 3" key="1">
    <citation type="submission" date="2020-06" db="EMBL/GenBank/DDBJ databases">
        <title>Pseudomonas eucalypticola sp. nov., an endophyte of Eucalyptus dunnii leaves with biocontrol ability of eucalyptus leaf blight.</title>
        <authorList>
            <person name="Liu Y."/>
            <person name="Song Z."/>
            <person name="Zeng H."/>
            <person name="Lu M."/>
            <person name="Wang X."/>
            <person name="Lian X."/>
            <person name="Zhang Q."/>
        </authorList>
    </citation>
    <scope>NUCLEOTIDE SEQUENCE [LARGE SCALE GENOMIC DNA]</scope>
    <source>
        <strain evidence="2 3">NP-1</strain>
    </source>
</reference>
<accession>A0A7D5HI78</accession>
<evidence type="ECO:0000256" key="1">
    <source>
        <dbReference type="SAM" id="SignalP"/>
    </source>
</evidence>
<feature type="chain" id="PRO_5029022772" evidence="1">
    <location>
        <begin position="24"/>
        <end position="99"/>
    </location>
</feature>
<organism evidence="2 3">
    <name type="scientific">Pseudomonas eucalypticola</name>
    <dbReference type="NCBI Taxonomy" id="2599595"/>
    <lineage>
        <taxon>Bacteria</taxon>
        <taxon>Pseudomonadati</taxon>
        <taxon>Pseudomonadota</taxon>
        <taxon>Gammaproteobacteria</taxon>
        <taxon>Pseudomonadales</taxon>
        <taxon>Pseudomonadaceae</taxon>
        <taxon>Pseudomonas</taxon>
    </lineage>
</organism>
<feature type="signal peptide" evidence="1">
    <location>
        <begin position="1"/>
        <end position="23"/>
    </location>
</feature>
<evidence type="ECO:0000313" key="2">
    <source>
        <dbReference type="EMBL" id="QKZ05846.1"/>
    </source>
</evidence>
<dbReference type="KEGG" id="pez:HWQ56_19415"/>
<name>A0A7D5HI78_9PSED</name>
<gene>
    <name evidence="2" type="ORF">HWQ56_19415</name>
</gene>
<evidence type="ECO:0000313" key="3">
    <source>
        <dbReference type="Proteomes" id="UP000509568"/>
    </source>
</evidence>
<proteinExistence type="predicted"/>
<dbReference type="AlphaFoldDB" id="A0A7D5HI78"/>
<dbReference type="Proteomes" id="UP000509568">
    <property type="component" value="Chromosome"/>
</dbReference>
<sequence>MMMRYLKYCALALCACFGSSAFADVLTVDRPAYAMARVLASVGDLYGAQATRLALTLAQWRTGGESAGETLKSNLRASSNHFVMTSAKPLPESYGLSPC</sequence>
<keyword evidence="3" id="KW-1185">Reference proteome</keyword>
<protein>
    <submittedName>
        <fullName evidence="2">Uncharacterized protein</fullName>
    </submittedName>
</protein>
<dbReference type="RefSeq" id="WP_176571537.1">
    <property type="nucleotide sequence ID" value="NZ_CP056030.1"/>
</dbReference>